<dbReference type="InterPro" id="IPR023779">
    <property type="entry name" value="Chromodomain_CS"/>
</dbReference>
<feature type="domain" description="Tf2-1-like SH3-like" evidence="1">
    <location>
        <begin position="40"/>
        <end position="97"/>
    </location>
</feature>
<sequence>MAERATMLAAIRQHLLRAQQRMKAHVDKHHSKWSFNIDNFVYLRLQPYISHRWLRAPTRKLCFKPFGPYKIGDVAYKLLLPLGSSVHLVFHVSLLKPAPPLSAWLFLRCLTLDGLQVLEHMLQRLFILIVGAIPQLLIKWSGLNDDLTTWEDADAIKQQFLAAPAWGHAATQGEGGCQHSFP</sequence>
<dbReference type="EMBL" id="CAJGYO010000017">
    <property type="protein sequence ID" value="CAD6332667.1"/>
    <property type="molecule type" value="Genomic_DNA"/>
</dbReference>
<accession>A0A811RS80</accession>
<protein>
    <recommendedName>
        <fullName evidence="1">Tf2-1-like SH3-like domain-containing protein</fullName>
    </recommendedName>
</protein>
<evidence type="ECO:0000313" key="3">
    <source>
        <dbReference type="Proteomes" id="UP000604825"/>
    </source>
</evidence>
<dbReference type="SUPFAM" id="SSF54160">
    <property type="entry name" value="Chromo domain-like"/>
    <property type="match status" value="1"/>
</dbReference>
<dbReference type="InterPro" id="IPR016197">
    <property type="entry name" value="Chromo-like_dom_sf"/>
</dbReference>
<keyword evidence="3" id="KW-1185">Reference proteome</keyword>
<dbReference type="Proteomes" id="UP000604825">
    <property type="component" value="Unassembled WGS sequence"/>
</dbReference>
<dbReference type="Pfam" id="PF24626">
    <property type="entry name" value="SH3_Tf2-1"/>
    <property type="match status" value="1"/>
</dbReference>
<dbReference type="InterPro" id="IPR056924">
    <property type="entry name" value="SH3_Tf2-1"/>
</dbReference>
<evidence type="ECO:0000259" key="1">
    <source>
        <dbReference type="Pfam" id="PF24626"/>
    </source>
</evidence>
<name>A0A811RS80_9POAL</name>
<organism evidence="2 3">
    <name type="scientific">Miscanthus lutarioriparius</name>
    <dbReference type="NCBI Taxonomy" id="422564"/>
    <lineage>
        <taxon>Eukaryota</taxon>
        <taxon>Viridiplantae</taxon>
        <taxon>Streptophyta</taxon>
        <taxon>Embryophyta</taxon>
        <taxon>Tracheophyta</taxon>
        <taxon>Spermatophyta</taxon>
        <taxon>Magnoliopsida</taxon>
        <taxon>Liliopsida</taxon>
        <taxon>Poales</taxon>
        <taxon>Poaceae</taxon>
        <taxon>PACMAD clade</taxon>
        <taxon>Panicoideae</taxon>
        <taxon>Andropogonodae</taxon>
        <taxon>Andropogoneae</taxon>
        <taxon>Saccharinae</taxon>
        <taxon>Miscanthus</taxon>
    </lineage>
</organism>
<dbReference type="OrthoDB" id="5554229at2759"/>
<evidence type="ECO:0000313" key="2">
    <source>
        <dbReference type="EMBL" id="CAD6332667.1"/>
    </source>
</evidence>
<reference evidence="2" key="1">
    <citation type="submission" date="2020-10" db="EMBL/GenBank/DDBJ databases">
        <authorList>
            <person name="Han B."/>
            <person name="Lu T."/>
            <person name="Zhao Q."/>
            <person name="Huang X."/>
            <person name="Zhao Y."/>
        </authorList>
    </citation>
    <scope>NUCLEOTIDE SEQUENCE</scope>
</reference>
<gene>
    <name evidence="2" type="ORF">NCGR_LOCUS56765</name>
</gene>
<proteinExistence type="predicted"/>
<dbReference type="PROSITE" id="PS00598">
    <property type="entry name" value="CHROMO_1"/>
    <property type="match status" value="1"/>
</dbReference>
<dbReference type="AlphaFoldDB" id="A0A811RS80"/>
<comment type="caution">
    <text evidence="2">The sequence shown here is derived from an EMBL/GenBank/DDBJ whole genome shotgun (WGS) entry which is preliminary data.</text>
</comment>